<reference evidence="2" key="1">
    <citation type="submission" date="2024-06" db="EMBL/GenBank/DDBJ databases">
        <title>The genome sequences of Kitasatospora sp. strain HUAS MG31.</title>
        <authorList>
            <person name="Mo P."/>
        </authorList>
    </citation>
    <scope>NUCLEOTIDE SEQUENCE</scope>
    <source>
        <strain evidence="2">HUAS MG31</strain>
    </source>
</reference>
<dbReference type="PANTHER" id="PTHR41252">
    <property type="entry name" value="BLR2505 PROTEIN"/>
    <property type="match status" value="1"/>
</dbReference>
<dbReference type="SUPFAM" id="SSF54427">
    <property type="entry name" value="NTF2-like"/>
    <property type="match status" value="1"/>
</dbReference>
<dbReference type="InterPro" id="IPR032710">
    <property type="entry name" value="NTF2-like_dom_sf"/>
</dbReference>
<evidence type="ECO:0000313" key="2">
    <source>
        <dbReference type="EMBL" id="XCM77896.1"/>
    </source>
</evidence>
<dbReference type="InterPro" id="IPR037401">
    <property type="entry name" value="SnoaL-like"/>
</dbReference>
<dbReference type="Pfam" id="PF12680">
    <property type="entry name" value="SnoaL_2"/>
    <property type="match status" value="1"/>
</dbReference>
<dbReference type="Gene3D" id="3.10.450.50">
    <property type="match status" value="1"/>
</dbReference>
<gene>
    <name evidence="2" type="ORF">ABWK59_02595</name>
</gene>
<dbReference type="KEGG" id="kcm:ABWK59_02595"/>
<accession>A0AAU8JS44</accession>
<name>A0AAU8JS44_9ACTN</name>
<organism evidence="2">
    <name type="scientific">Kitasatospora camelliae</name>
    <dbReference type="NCBI Taxonomy" id="3156397"/>
    <lineage>
        <taxon>Bacteria</taxon>
        <taxon>Bacillati</taxon>
        <taxon>Actinomycetota</taxon>
        <taxon>Actinomycetes</taxon>
        <taxon>Kitasatosporales</taxon>
        <taxon>Streptomycetaceae</taxon>
        <taxon>Kitasatospora</taxon>
    </lineage>
</organism>
<protein>
    <submittedName>
        <fullName evidence="2">Nuclear transport factor 2 family protein</fullName>
    </submittedName>
</protein>
<evidence type="ECO:0000259" key="1">
    <source>
        <dbReference type="Pfam" id="PF12680"/>
    </source>
</evidence>
<dbReference type="EMBL" id="CP159872">
    <property type="protein sequence ID" value="XCM77896.1"/>
    <property type="molecule type" value="Genomic_DNA"/>
</dbReference>
<dbReference type="PANTHER" id="PTHR41252:SF1">
    <property type="entry name" value="BLR2505 PROTEIN"/>
    <property type="match status" value="1"/>
</dbReference>
<dbReference type="RefSeq" id="WP_354637622.1">
    <property type="nucleotide sequence ID" value="NZ_CP159872.1"/>
</dbReference>
<dbReference type="AlphaFoldDB" id="A0AAU8JS44"/>
<feature type="domain" description="SnoaL-like" evidence="1">
    <location>
        <begin position="10"/>
        <end position="118"/>
    </location>
</feature>
<sequence length="136" mass="14745">MTVADPRTVVTAYVTAVAEGDLDTVAASFAEDATWEYPGDLPISRVWSGRTAILEDFLGSAGALFAPDGRPRITVTNVIADGEQVVAEWTSRGSSRHGHPYDNRCLGVFTVRDGRITAVREYTDTQHAARTLFADE</sequence>
<proteinExistence type="predicted"/>